<dbReference type="PANTHER" id="PTHR11066">
    <property type="entry name" value="ACYL-COA THIOESTERASE"/>
    <property type="match status" value="1"/>
</dbReference>
<dbReference type="SUPFAM" id="SSF54637">
    <property type="entry name" value="Thioesterase/thiol ester dehydrase-isomerase"/>
    <property type="match status" value="1"/>
</dbReference>
<dbReference type="GO" id="GO:0047617">
    <property type="term" value="F:fatty acyl-CoA hydrolase activity"/>
    <property type="evidence" value="ECO:0007669"/>
    <property type="project" value="InterPro"/>
</dbReference>
<name>A0A4V1J1S9_9FUNG</name>
<feature type="non-terminal residue" evidence="4">
    <location>
        <position position="90"/>
    </location>
</feature>
<proteinExistence type="inferred from homology"/>
<organism evidence="4 5">
    <name type="scientific">Syncephalis pseudoplumigaleata</name>
    <dbReference type="NCBI Taxonomy" id="1712513"/>
    <lineage>
        <taxon>Eukaryota</taxon>
        <taxon>Fungi</taxon>
        <taxon>Fungi incertae sedis</taxon>
        <taxon>Zoopagomycota</taxon>
        <taxon>Zoopagomycotina</taxon>
        <taxon>Zoopagomycetes</taxon>
        <taxon>Zoopagales</taxon>
        <taxon>Piptocephalidaceae</taxon>
        <taxon>Syncephalis</taxon>
    </lineage>
</organism>
<evidence type="ECO:0000256" key="1">
    <source>
        <dbReference type="ARBA" id="ARBA00006538"/>
    </source>
</evidence>
<sequence>DSRHLWLPLNARGVFGGQVVAQSLVAATKTVPVEFSVHSLHSYFLLPGNHTLPIIYHVQRVRDGRPFITRTVKASQAGRCIFTCTCSFKK</sequence>
<evidence type="ECO:0000256" key="2">
    <source>
        <dbReference type="ARBA" id="ARBA00022801"/>
    </source>
</evidence>
<dbReference type="InterPro" id="IPR029069">
    <property type="entry name" value="HotDog_dom_sf"/>
</dbReference>
<dbReference type="Gene3D" id="2.40.160.210">
    <property type="entry name" value="Acyl-CoA thioesterase, double hotdog domain"/>
    <property type="match status" value="1"/>
</dbReference>
<keyword evidence="5" id="KW-1185">Reference proteome</keyword>
<feature type="domain" description="Acyl-CoA thioesterase-like N-terminal HotDog" evidence="3">
    <location>
        <begin position="11"/>
        <end position="88"/>
    </location>
</feature>
<accession>A0A4V1J1S9</accession>
<dbReference type="EMBL" id="KZ989510">
    <property type="protein sequence ID" value="RKP26119.1"/>
    <property type="molecule type" value="Genomic_DNA"/>
</dbReference>
<dbReference type="GO" id="GO:0006637">
    <property type="term" value="P:acyl-CoA metabolic process"/>
    <property type="evidence" value="ECO:0007669"/>
    <property type="project" value="InterPro"/>
</dbReference>
<dbReference type="GO" id="GO:0009062">
    <property type="term" value="P:fatty acid catabolic process"/>
    <property type="evidence" value="ECO:0007669"/>
    <property type="project" value="TreeGrafter"/>
</dbReference>
<reference evidence="5" key="1">
    <citation type="journal article" date="2018" name="Nat. Microbiol.">
        <title>Leveraging single-cell genomics to expand the fungal tree of life.</title>
        <authorList>
            <person name="Ahrendt S.R."/>
            <person name="Quandt C.A."/>
            <person name="Ciobanu D."/>
            <person name="Clum A."/>
            <person name="Salamov A."/>
            <person name="Andreopoulos B."/>
            <person name="Cheng J.F."/>
            <person name="Woyke T."/>
            <person name="Pelin A."/>
            <person name="Henrissat B."/>
            <person name="Reynolds N.K."/>
            <person name="Benny G.L."/>
            <person name="Smith M.E."/>
            <person name="James T.Y."/>
            <person name="Grigoriev I.V."/>
        </authorList>
    </citation>
    <scope>NUCLEOTIDE SEQUENCE [LARGE SCALE GENOMIC DNA]</scope>
    <source>
        <strain evidence="5">Benny S71-1</strain>
    </source>
</reference>
<evidence type="ECO:0000313" key="4">
    <source>
        <dbReference type="EMBL" id="RKP26119.1"/>
    </source>
</evidence>
<feature type="non-terminal residue" evidence="4">
    <location>
        <position position="1"/>
    </location>
</feature>
<dbReference type="InterPro" id="IPR049449">
    <property type="entry name" value="TesB_ACOT8-like_N"/>
</dbReference>
<protein>
    <submittedName>
        <fullName evidence="4">HotDog domain-containing protein</fullName>
    </submittedName>
</protein>
<dbReference type="OrthoDB" id="68328at2759"/>
<dbReference type="InterPro" id="IPR003703">
    <property type="entry name" value="Acyl_CoA_thio"/>
</dbReference>
<dbReference type="PANTHER" id="PTHR11066:SF34">
    <property type="entry name" value="ACYL-COENZYME A THIOESTERASE 8"/>
    <property type="match status" value="1"/>
</dbReference>
<gene>
    <name evidence="4" type="ORF">SYNPS1DRAFT_11091</name>
</gene>
<dbReference type="Pfam" id="PF13622">
    <property type="entry name" value="4HBT_3"/>
    <property type="match status" value="1"/>
</dbReference>
<keyword evidence="2" id="KW-0378">Hydrolase</keyword>
<evidence type="ECO:0000313" key="5">
    <source>
        <dbReference type="Proteomes" id="UP000278143"/>
    </source>
</evidence>
<dbReference type="GO" id="GO:0005782">
    <property type="term" value="C:peroxisomal matrix"/>
    <property type="evidence" value="ECO:0007669"/>
    <property type="project" value="TreeGrafter"/>
</dbReference>
<dbReference type="AlphaFoldDB" id="A0A4V1J1S9"/>
<evidence type="ECO:0000259" key="3">
    <source>
        <dbReference type="Pfam" id="PF13622"/>
    </source>
</evidence>
<dbReference type="InterPro" id="IPR042171">
    <property type="entry name" value="Acyl-CoA_hotdog"/>
</dbReference>
<dbReference type="Proteomes" id="UP000278143">
    <property type="component" value="Unassembled WGS sequence"/>
</dbReference>
<comment type="similarity">
    <text evidence="1">Belongs to the C/M/P thioester hydrolase family.</text>
</comment>
<dbReference type="CDD" id="cd03445">
    <property type="entry name" value="Thioesterase_II_repeat2"/>
    <property type="match status" value="1"/>
</dbReference>